<evidence type="ECO:0000313" key="5">
    <source>
        <dbReference type="Proteomes" id="UP001056426"/>
    </source>
</evidence>
<evidence type="ECO:0000259" key="3">
    <source>
        <dbReference type="Pfam" id="PF22570"/>
    </source>
</evidence>
<dbReference type="Pfam" id="PF22570">
    <property type="entry name" value="LiaF-TM"/>
    <property type="match status" value="1"/>
</dbReference>
<feature type="transmembrane region" description="Helical" evidence="1">
    <location>
        <begin position="87"/>
        <end position="104"/>
    </location>
</feature>
<dbReference type="PANTHER" id="PTHR40763:SF5">
    <property type="entry name" value="MEMBRANE PROTEIN"/>
    <property type="match status" value="1"/>
</dbReference>
<organism evidence="4 5">
    <name type="scientific">Xiashengella succiniciproducens</name>
    <dbReference type="NCBI Taxonomy" id="2949635"/>
    <lineage>
        <taxon>Bacteria</taxon>
        <taxon>Pseudomonadati</taxon>
        <taxon>Bacteroidota</taxon>
        <taxon>Bacteroidia</taxon>
        <taxon>Marinilabiliales</taxon>
        <taxon>Marinilabiliaceae</taxon>
        <taxon>Xiashengella</taxon>
    </lineage>
</organism>
<dbReference type="Pfam" id="PF09922">
    <property type="entry name" value="LiaF-like_C"/>
    <property type="match status" value="1"/>
</dbReference>
<gene>
    <name evidence="4" type="ORF">M9189_08510</name>
</gene>
<dbReference type="InterPro" id="IPR024425">
    <property type="entry name" value="LiaF-like_C"/>
</dbReference>
<sequence length="233" mass="25874">MNKANYTKRYGFGLVVLLVGIVLLLDNFGVIPYEVRDVIFRWPMIFVLIGLINVINREWTSALILFLIGAFFLLPTLSEHFSYHSLWRFWPVLLIIAGFGILKGRKSSGCHRIKDAGTNSTDYLDVVAVFGSSTNRIRSDNFRGGEIVAVFGGCEIYLTDAMLSPEGGTLDIVTVFGGTKLYVPRNWHVKVESSNVLGGYVDKRVGVGENIDMTRTLKIEGVNVFGGVELLSM</sequence>
<evidence type="ECO:0000256" key="1">
    <source>
        <dbReference type="SAM" id="Phobius"/>
    </source>
</evidence>
<reference evidence="4" key="2">
    <citation type="submission" date="2022-06" db="EMBL/GenBank/DDBJ databases">
        <title>Xiashengella guii gen. nov. sp. nov., a bacterium isolated form anaerobic digestion tank.</title>
        <authorList>
            <person name="Huang H."/>
        </authorList>
    </citation>
    <scope>NUCLEOTIDE SEQUENCE</scope>
    <source>
        <strain evidence="4">Ai-910</strain>
    </source>
</reference>
<evidence type="ECO:0000313" key="4">
    <source>
        <dbReference type="EMBL" id="URW78898.1"/>
    </source>
</evidence>
<dbReference type="EMBL" id="CP098400">
    <property type="protein sequence ID" value="URW78898.1"/>
    <property type="molecule type" value="Genomic_DNA"/>
</dbReference>
<protein>
    <submittedName>
        <fullName evidence="4">Cell wall-active antibiotics response protein</fullName>
    </submittedName>
</protein>
<dbReference type="RefSeq" id="WP_250722350.1">
    <property type="nucleotide sequence ID" value="NZ_CP098400.1"/>
</dbReference>
<dbReference type="AlphaFoldDB" id="A0A9J6ZM17"/>
<feature type="transmembrane region" description="Helical" evidence="1">
    <location>
        <begin position="12"/>
        <end position="33"/>
    </location>
</feature>
<evidence type="ECO:0000259" key="2">
    <source>
        <dbReference type="Pfam" id="PF09922"/>
    </source>
</evidence>
<keyword evidence="1" id="KW-0472">Membrane</keyword>
<feature type="transmembrane region" description="Helical" evidence="1">
    <location>
        <begin position="62"/>
        <end position="81"/>
    </location>
</feature>
<feature type="domain" description="LiaF transmembrane" evidence="3">
    <location>
        <begin position="12"/>
        <end position="107"/>
    </location>
</feature>
<dbReference type="InterPro" id="IPR054331">
    <property type="entry name" value="LiaF_TM"/>
</dbReference>
<feature type="domain" description="Cell wall-active antibiotics response LiaF-like C-terminal" evidence="2">
    <location>
        <begin position="142"/>
        <end position="200"/>
    </location>
</feature>
<feature type="transmembrane region" description="Helical" evidence="1">
    <location>
        <begin position="39"/>
        <end position="55"/>
    </location>
</feature>
<dbReference type="KEGG" id="alkq:M9189_08510"/>
<name>A0A9J6ZM17_9BACT</name>
<keyword evidence="1" id="KW-1133">Transmembrane helix</keyword>
<proteinExistence type="predicted"/>
<dbReference type="PANTHER" id="PTHR40763">
    <property type="entry name" value="MEMBRANE PROTEIN-RELATED"/>
    <property type="match status" value="1"/>
</dbReference>
<keyword evidence="5" id="KW-1185">Reference proteome</keyword>
<reference evidence="4" key="1">
    <citation type="submission" date="2022-05" db="EMBL/GenBank/DDBJ databases">
        <authorList>
            <person name="Sun X."/>
        </authorList>
    </citation>
    <scope>NUCLEOTIDE SEQUENCE</scope>
    <source>
        <strain evidence="4">Ai-910</strain>
    </source>
</reference>
<dbReference type="Proteomes" id="UP001056426">
    <property type="component" value="Chromosome"/>
</dbReference>
<accession>A0A9J6ZM17</accession>
<keyword evidence="1" id="KW-0812">Transmembrane</keyword>